<comment type="caution">
    <text evidence="4">The sequence shown here is derived from an EMBL/GenBank/DDBJ whole genome shotgun (WGS) entry which is preliminary data.</text>
</comment>
<keyword evidence="5" id="KW-1185">Reference proteome</keyword>
<keyword evidence="1" id="KW-0749">Sporulation</keyword>
<protein>
    <recommendedName>
        <fullName evidence="2">Small acid-soluble spore protein O</fullName>
    </recommendedName>
</protein>
<evidence type="ECO:0000256" key="2">
    <source>
        <dbReference type="NCBIfam" id="TIGR02864"/>
    </source>
</evidence>
<evidence type="ECO:0000256" key="3">
    <source>
        <dbReference type="SAM" id="MobiDB-lite"/>
    </source>
</evidence>
<feature type="region of interest" description="Disordered" evidence="3">
    <location>
        <begin position="1"/>
        <end position="21"/>
    </location>
</feature>
<proteinExistence type="predicted"/>
<dbReference type="AlphaFoldDB" id="A0A432LBT9"/>
<dbReference type="GO" id="GO:0030436">
    <property type="term" value="P:asexual sporulation"/>
    <property type="evidence" value="ECO:0007669"/>
    <property type="project" value="UniProtKB-UniRule"/>
</dbReference>
<dbReference type="EMBL" id="RYYR01000011">
    <property type="protein sequence ID" value="RUL52141.1"/>
    <property type="molecule type" value="Genomic_DNA"/>
</dbReference>
<dbReference type="GO" id="GO:0042601">
    <property type="term" value="C:endospore-forming forespore"/>
    <property type="evidence" value="ECO:0007669"/>
    <property type="project" value="InterPro"/>
</dbReference>
<reference evidence="4 5" key="1">
    <citation type="submission" date="2018-12" db="EMBL/GenBank/DDBJ databases">
        <title>Lysinibacillus antri sp. nov., isolated from a cave soil.</title>
        <authorList>
            <person name="Narsing Rao M.P."/>
            <person name="Zhang H."/>
            <person name="Dong Z.-Y."/>
            <person name="Niu X.-K."/>
            <person name="Zhang K."/>
            <person name="Fang B.-Z."/>
            <person name="Kang Y.-Q."/>
            <person name="Xiao M."/>
            <person name="Li W.-J."/>
        </authorList>
    </citation>
    <scope>NUCLEOTIDE SEQUENCE [LARGE SCALE GENOMIC DNA]</scope>
    <source>
        <strain evidence="4 5">SYSU K30002</strain>
    </source>
</reference>
<dbReference type="Proteomes" id="UP000287910">
    <property type="component" value="Unassembled WGS sequence"/>
</dbReference>
<sequence length="56" mass="6408">MEVYIVSNNRKSNVSGTVSDKQAVRKNLSKEFDHEFANEPLTAAERANNKKTKKRQ</sequence>
<evidence type="ECO:0000313" key="5">
    <source>
        <dbReference type="Proteomes" id="UP000287910"/>
    </source>
</evidence>
<dbReference type="NCBIfam" id="TIGR02864">
    <property type="entry name" value="spore_sspO"/>
    <property type="match status" value="1"/>
</dbReference>
<gene>
    <name evidence="4" type="primary">sspO</name>
    <name evidence="4" type="ORF">EK386_09820</name>
</gene>
<feature type="region of interest" description="Disordered" evidence="3">
    <location>
        <begin position="35"/>
        <end position="56"/>
    </location>
</feature>
<name>A0A432LBT9_9BACI</name>
<evidence type="ECO:0000313" key="4">
    <source>
        <dbReference type="EMBL" id="RUL52141.1"/>
    </source>
</evidence>
<dbReference type="Pfam" id="PF08175">
    <property type="entry name" value="SspO"/>
    <property type="match status" value="1"/>
</dbReference>
<dbReference type="InterPro" id="IPR012613">
    <property type="entry name" value="SASP_SspO"/>
</dbReference>
<accession>A0A432LBT9</accession>
<evidence type="ECO:0000256" key="1">
    <source>
        <dbReference type="ARBA" id="ARBA00022969"/>
    </source>
</evidence>
<feature type="compositionally biased region" description="Polar residues" evidence="3">
    <location>
        <begin position="1"/>
        <end position="20"/>
    </location>
</feature>
<organism evidence="4 5">
    <name type="scientific">Lysinibacillus antri</name>
    <dbReference type="NCBI Taxonomy" id="2498145"/>
    <lineage>
        <taxon>Bacteria</taxon>
        <taxon>Bacillati</taxon>
        <taxon>Bacillota</taxon>
        <taxon>Bacilli</taxon>
        <taxon>Bacillales</taxon>
        <taxon>Bacillaceae</taxon>
        <taxon>Lysinibacillus</taxon>
    </lineage>
</organism>
<dbReference type="GO" id="GO:0030435">
    <property type="term" value="P:sporulation resulting in formation of a cellular spore"/>
    <property type="evidence" value="ECO:0007669"/>
    <property type="project" value="UniProtKB-KW"/>
</dbReference>